<protein>
    <submittedName>
        <fullName evidence="2">Thioredoxin-like associated protein 2, putative</fullName>
    </submittedName>
</protein>
<dbReference type="OMA" id="FFIKARY"/>
<sequence length="552" mass="65246">MYTNQRSNYEYTNPMVLNANHNNLGPYKNERITDNSSIISQSRHPLQINYNKYTQQNINTNPYNSQSKLNRSEKSTNYINYYRNVDNFPKSPLKYSFSQFIPKNKNIGKPTTALLDSVKQKDLKNNLNYELKVNSVRTPLNFNAKNTTPLKPYYKNNPEFFYQNKKNDLNDNIITSIEKERSKNYTTAQKERYNNVDTLIIKEQKFQNVPLNKKNDVKKENENLGDSKKYKENENIYAKKIQENVTSEMNKIRENEKKEKTEEKKVNKIMELKNKNESVTNEKTGYAKEKDIIKKINKKEENLDSSLYNHNNKKNKKIKFKNETLIYINNKSLLPCVISLDFNDDSINLNKGLKTFENMIIIDKNNILRKWNGFEWEKIENNFNFFIKARYDNQGNIWCINNSFEVLKLIKNKFKNFGNLANEEIIDIGFDKKNTLWCINRKGELLKWSRTKWNKIKYKGFHKLTCVSFDNKGDLWGINSKRALAVWNKKDKCWNEKLIKDNLKISCIDFDTNDKIWVISNAGALLSYSCGNWMNFGLICLEELISISFKKQ</sequence>
<dbReference type="VEuPathDB" id="PlasmoDB:PGAL8A_00493800"/>
<keyword evidence="1" id="KW-0175">Coiled coil</keyword>
<organism evidence="2 3">
    <name type="scientific">Plasmodium gallinaceum</name>
    <dbReference type="NCBI Taxonomy" id="5849"/>
    <lineage>
        <taxon>Eukaryota</taxon>
        <taxon>Sar</taxon>
        <taxon>Alveolata</taxon>
        <taxon>Apicomplexa</taxon>
        <taxon>Aconoidasida</taxon>
        <taxon>Haemosporida</taxon>
        <taxon>Plasmodiidae</taxon>
        <taxon>Plasmodium</taxon>
        <taxon>Plasmodium (Haemamoeba)</taxon>
    </lineage>
</organism>
<dbReference type="SUPFAM" id="SSF101898">
    <property type="entry name" value="NHL repeat"/>
    <property type="match status" value="1"/>
</dbReference>
<gene>
    <name evidence="2" type="primary">TLAP2</name>
    <name evidence="2" type="ORF">PGAL8A_00493800</name>
</gene>
<name>A0A1J1GYG7_PLAGA</name>
<evidence type="ECO:0000313" key="2">
    <source>
        <dbReference type="EMBL" id="CRG97359.1"/>
    </source>
</evidence>
<accession>A0A1J1GYG7</accession>
<feature type="coiled-coil region" evidence="1">
    <location>
        <begin position="238"/>
        <end position="289"/>
    </location>
</feature>
<reference evidence="2" key="1">
    <citation type="submission" date="2015-04" db="EMBL/GenBank/DDBJ databases">
        <authorList>
            <consortium name="Pathogen Informatics"/>
        </authorList>
    </citation>
    <scope>NUCLEOTIDE SEQUENCE [LARGE SCALE GENOMIC DNA]</scope>
    <source>
        <strain evidence="2">8A</strain>
    </source>
</reference>
<evidence type="ECO:0000256" key="1">
    <source>
        <dbReference type="SAM" id="Coils"/>
    </source>
</evidence>
<dbReference type="OrthoDB" id="331876at2759"/>
<keyword evidence="3" id="KW-1185">Reference proteome</keyword>
<evidence type="ECO:0000313" key="3">
    <source>
        <dbReference type="Proteomes" id="UP000220797"/>
    </source>
</evidence>
<dbReference type="AlphaFoldDB" id="A0A1J1GYG7"/>
<comment type="caution">
    <text evidence="2">The sequence shown here is derived from an EMBL/GenBank/DDBJ whole genome shotgun (WGS) entry which is preliminary data.</text>
</comment>
<proteinExistence type="predicted"/>
<dbReference type="RefSeq" id="XP_028530161.1">
    <property type="nucleotide sequence ID" value="XM_028673738.1"/>
</dbReference>
<dbReference type="EMBL" id="CVMV01000096">
    <property type="protein sequence ID" value="CRG97359.1"/>
    <property type="molecule type" value="Genomic_DNA"/>
</dbReference>
<dbReference type="GeneID" id="39733471"/>
<dbReference type="Proteomes" id="UP000220797">
    <property type="component" value="Unassembled WGS sequence"/>
</dbReference>